<dbReference type="PaxDb" id="65489-OBART09G17760.1"/>
<organism evidence="1">
    <name type="scientific">Oryza barthii</name>
    <dbReference type="NCBI Taxonomy" id="65489"/>
    <lineage>
        <taxon>Eukaryota</taxon>
        <taxon>Viridiplantae</taxon>
        <taxon>Streptophyta</taxon>
        <taxon>Embryophyta</taxon>
        <taxon>Tracheophyta</taxon>
        <taxon>Spermatophyta</taxon>
        <taxon>Magnoliopsida</taxon>
        <taxon>Liliopsida</taxon>
        <taxon>Poales</taxon>
        <taxon>Poaceae</taxon>
        <taxon>BOP clade</taxon>
        <taxon>Oryzoideae</taxon>
        <taxon>Oryzeae</taxon>
        <taxon>Oryzinae</taxon>
        <taxon>Oryza</taxon>
    </lineage>
</organism>
<evidence type="ECO:0000313" key="2">
    <source>
        <dbReference type="Proteomes" id="UP000026960"/>
    </source>
</evidence>
<evidence type="ECO:0000313" key="1">
    <source>
        <dbReference type="EnsemblPlants" id="OBART09G17760.1"/>
    </source>
</evidence>
<dbReference type="HOGENOM" id="CLU_2593590_0_0_1"/>
<reference evidence="1" key="2">
    <citation type="submission" date="2015-03" db="UniProtKB">
        <authorList>
            <consortium name="EnsemblPlants"/>
        </authorList>
    </citation>
    <scope>IDENTIFICATION</scope>
</reference>
<accession>A0A0D3H9E4</accession>
<dbReference type="Gramene" id="OBART09G17760.1">
    <property type="protein sequence ID" value="OBART09G17760.1"/>
    <property type="gene ID" value="OBART09G17760"/>
</dbReference>
<reference evidence="1" key="1">
    <citation type="journal article" date="2009" name="Rice">
        <title>De Novo Next Generation Sequencing of Plant Genomes.</title>
        <authorList>
            <person name="Rounsley S."/>
            <person name="Marri P.R."/>
            <person name="Yu Y."/>
            <person name="He R."/>
            <person name="Sisneros N."/>
            <person name="Goicoechea J.L."/>
            <person name="Lee S.J."/>
            <person name="Angelova A."/>
            <person name="Kudrna D."/>
            <person name="Luo M."/>
            <person name="Affourtit J."/>
            <person name="Desany B."/>
            <person name="Knight J."/>
            <person name="Niazi F."/>
            <person name="Egholm M."/>
            <person name="Wing R.A."/>
        </authorList>
    </citation>
    <scope>NUCLEOTIDE SEQUENCE [LARGE SCALE GENOMIC DNA]</scope>
    <source>
        <strain evidence="1">cv. IRGC 105608</strain>
    </source>
</reference>
<dbReference type="AlphaFoldDB" id="A0A0D3H9E4"/>
<dbReference type="Proteomes" id="UP000026960">
    <property type="component" value="Chromosome 9"/>
</dbReference>
<proteinExistence type="predicted"/>
<name>A0A0D3H9E4_9ORYZ</name>
<keyword evidence="2" id="KW-1185">Reference proteome</keyword>
<protein>
    <submittedName>
        <fullName evidence="1">Uncharacterized protein</fullName>
    </submittedName>
</protein>
<sequence length="80" mass="8708">MKEEYKAVLLYNDQMQLQVPVFSLVNFTRVYLSSGDSGMAGSSNFSLILCAQPLPKPASVKARRINIGGAGRQKDGRACN</sequence>
<dbReference type="EnsemblPlants" id="OBART09G17760.1">
    <property type="protein sequence ID" value="OBART09G17760.1"/>
    <property type="gene ID" value="OBART09G17760"/>
</dbReference>